<accession>A0ABV8ZYD7</accession>
<comment type="caution">
    <text evidence="2">The sequence shown here is derived from an EMBL/GenBank/DDBJ whole genome shotgun (WGS) entry which is preliminary data.</text>
</comment>
<dbReference type="Proteomes" id="UP001595997">
    <property type="component" value="Unassembled WGS sequence"/>
</dbReference>
<gene>
    <name evidence="2" type="ORF">ACFPA8_00920</name>
</gene>
<evidence type="ECO:0000313" key="3">
    <source>
        <dbReference type="Proteomes" id="UP001595997"/>
    </source>
</evidence>
<reference evidence="3" key="1">
    <citation type="journal article" date="2019" name="Int. J. Syst. Evol. Microbiol.">
        <title>The Global Catalogue of Microorganisms (GCM) 10K type strain sequencing project: providing services to taxonomists for standard genome sequencing and annotation.</title>
        <authorList>
            <consortium name="The Broad Institute Genomics Platform"/>
            <consortium name="The Broad Institute Genome Sequencing Center for Infectious Disease"/>
            <person name="Wu L."/>
            <person name="Ma J."/>
        </authorList>
    </citation>
    <scope>NUCLEOTIDE SEQUENCE [LARGE SCALE GENOMIC DNA]</scope>
    <source>
        <strain evidence="3">CGMCC 4.7357</strain>
    </source>
</reference>
<evidence type="ECO:0000313" key="2">
    <source>
        <dbReference type="EMBL" id="MFC4492698.1"/>
    </source>
</evidence>
<dbReference type="RefSeq" id="WP_386440707.1">
    <property type="nucleotide sequence ID" value="NZ_JBHSFH010000002.1"/>
</dbReference>
<keyword evidence="3" id="KW-1185">Reference proteome</keyword>
<feature type="chain" id="PRO_5046752648" description="Secreted protein" evidence="1">
    <location>
        <begin position="31"/>
        <end position="168"/>
    </location>
</feature>
<sequence>MHRSNNASRGFLLVAAAAGLWVLGTGGVQADEPPSGRGTSGDITELTQVVERSLGKDATGGAVGTGTLTGDVDRVGEQTEDMTEGAGKAAAHVTEEAGQAVSTASSAAAREDLGAVPGIAAAATAPSAAGLPEDLVIEIPELVPGVPSIGILPMSLPALPVTPTIPAL</sequence>
<evidence type="ECO:0008006" key="4">
    <source>
        <dbReference type="Google" id="ProtNLM"/>
    </source>
</evidence>
<organism evidence="2 3">
    <name type="scientific">Streptomyces ovatisporus</name>
    <dbReference type="NCBI Taxonomy" id="1128682"/>
    <lineage>
        <taxon>Bacteria</taxon>
        <taxon>Bacillati</taxon>
        <taxon>Actinomycetota</taxon>
        <taxon>Actinomycetes</taxon>
        <taxon>Kitasatosporales</taxon>
        <taxon>Streptomycetaceae</taxon>
        <taxon>Streptomyces</taxon>
    </lineage>
</organism>
<keyword evidence="1" id="KW-0732">Signal</keyword>
<dbReference type="EMBL" id="JBHSFH010000002">
    <property type="protein sequence ID" value="MFC4492698.1"/>
    <property type="molecule type" value="Genomic_DNA"/>
</dbReference>
<protein>
    <recommendedName>
        <fullName evidence="4">Secreted protein</fullName>
    </recommendedName>
</protein>
<feature type="signal peptide" evidence="1">
    <location>
        <begin position="1"/>
        <end position="30"/>
    </location>
</feature>
<evidence type="ECO:0000256" key="1">
    <source>
        <dbReference type="SAM" id="SignalP"/>
    </source>
</evidence>
<name>A0ABV8ZYD7_9ACTN</name>
<proteinExistence type="predicted"/>